<dbReference type="AlphaFoldDB" id="A8ZN69"/>
<keyword evidence="1" id="KW-1133">Transmembrane helix</keyword>
<dbReference type="KEGG" id="amr:AM1_C0341"/>
<keyword evidence="1" id="KW-0472">Membrane</keyword>
<keyword evidence="1" id="KW-0812">Transmembrane</keyword>
<sequence length="71" mass="8105">MQALLSSLTNSPSSLDELPQVIPMPVLWCFWVTGNMGISSSCLFSRISRKHCYHAWDKKIDFRAFLRTNDG</sequence>
<protein>
    <submittedName>
        <fullName evidence="2">Uncharacterized protein</fullName>
    </submittedName>
</protein>
<keyword evidence="2" id="KW-0614">Plasmid</keyword>
<evidence type="ECO:0000256" key="1">
    <source>
        <dbReference type="SAM" id="Phobius"/>
    </source>
</evidence>
<dbReference type="Proteomes" id="UP000000268">
    <property type="component" value="Plasmid pREB3"/>
</dbReference>
<dbReference type="HOGENOM" id="CLU_2730643_0_0_3"/>
<reference evidence="2 3" key="1">
    <citation type="journal article" date="2008" name="Proc. Natl. Acad. Sci. U.S.A.">
        <title>Niche adaptation and genome expansion in the chlorophyll d-producing cyanobacterium Acaryochloris marina.</title>
        <authorList>
            <person name="Swingley W.D."/>
            <person name="Chen M."/>
            <person name="Cheung P.C."/>
            <person name="Conrad A.L."/>
            <person name="Dejesa L.C."/>
            <person name="Hao J."/>
            <person name="Honchak B.M."/>
            <person name="Karbach L.E."/>
            <person name="Kurdoglu A."/>
            <person name="Lahiri S."/>
            <person name="Mastrian S.D."/>
            <person name="Miyashita H."/>
            <person name="Page L."/>
            <person name="Ramakrishna P."/>
            <person name="Satoh S."/>
            <person name="Sattley W.M."/>
            <person name="Shimada Y."/>
            <person name="Taylor H.L."/>
            <person name="Tomo T."/>
            <person name="Tsuchiya T."/>
            <person name="Wang Z.T."/>
            <person name="Raymond J."/>
            <person name="Mimuro M."/>
            <person name="Blankenship R.E."/>
            <person name="Touchman J.W."/>
        </authorList>
    </citation>
    <scope>NUCLEOTIDE SEQUENCE [LARGE SCALE GENOMIC DNA]</scope>
    <source>
        <strain evidence="3">MBIC 11017</strain>
        <plasmid evidence="3">Plasmid pREB3</plasmid>
    </source>
</reference>
<accession>A8ZN69</accession>
<name>A8ZN69_ACAM1</name>
<feature type="transmembrane region" description="Helical" evidence="1">
    <location>
        <begin position="20"/>
        <end position="44"/>
    </location>
</feature>
<keyword evidence="3" id="KW-1185">Reference proteome</keyword>
<evidence type="ECO:0000313" key="2">
    <source>
        <dbReference type="EMBL" id="ABW32268.1"/>
    </source>
</evidence>
<organism evidence="2 3">
    <name type="scientific">Acaryochloris marina (strain MBIC 11017)</name>
    <dbReference type="NCBI Taxonomy" id="329726"/>
    <lineage>
        <taxon>Bacteria</taxon>
        <taxon>Bacillati</taxon>
        <taxon>Cyanobacteriota</taxon>
        <taxon>Cyanophyceae</taxon>
        <taxon>Acaryochloridales</taxon>
        <taxon>Acaryochloridaceae</taxon>
        <taxon>Acaryochloris</taxon>
    </lineage>
</organism>
<gene>
    <name evidence="2" type="ordered locus">AM1_C0341</name>
</gene>
<evidence type="ECO:0000313" key="3">
    <source>
        <dbReference type="Proteomes" id="UP000000268"/>
    </source>
</evidence>
<dbReference type="EMBL" id="CP000840">
    <property type="protein sequence ID" value="ABW32268.1"/>
    <property type="molecule type" value="Genomic_DNA"/>
</dbReference>
<geneLocation type="plasmid" evidence="2 3">
    <name>pREB3</name>
</geneLocation>
<proteinExistence type="predicted"/>